<feature type="domain" description="Type II restriction endonuclease EcoO109IR" evidence="1">
    <location>
        <begin position="7"/>
        <end position="198"/>
    </location>
</feature>
<accession>A0A7T4A6J2</accession>
<dbReference type="GeneID" id="69551838"/>
<dbReference type="Pfam" id="PF14511">
    <property type="entry name" value="RE_EcoO109I"/>
    <property type="match status" value="1"/>
</dbReference>
<keyword evidence="3" id="KW-1185">Reference proteome</keyword>
<sequence length="245" mass="28044">MNSVRNEDISDFIEKKISEYDEKLLDGLKKLKLKDVLKRKNPYLFKAKGITSPYELIRPLLDAFLSSKEEAVFGGVLEEIAININNRVYGGMKSAAEGIDLEFNKDGKKYLVSIKSGPNWGNSSQIKRMVDNFNKAKKILRTTNNNDTEIIAINGCCYGIDRSPYKKEGYYKLCGAKFWEFITGNQNFHRELIAIIAKDKCNRIKHSHGKYEEVIANFEKDFSLQFCTKNGDIDWDKIIALSSEE</sequence>
<gene>
    <name evidence="2" type="ORF">I6H43_11135</name>
</gene>
<proteinExistence type="predicted"/>
<dbReference type="RefSeq" id="WP_042029569.1">
    <property type="nucleotide sequence ID" value="NZ_CAWMFX010000003.1"/>
</dbReference>
<organism evidence="2 3">
    <name type="scientific">Aeromonas jandaei</name>
    <dbReference type="NCBI Taxonomy" id="650"/>
    <lineage>
        <taxon>Bacteria</taxon>
        <taxon>Pseudomonadati</taxon>
        <taxon>Pseudomonadota</taxon>
        <taxon>Gammaproteobacteria</taxon>
        <taxon>Aeromonadales</taxon>
        <taxon>Aeromonadaceae</taxon>
        <taxon>Aeromonas</taxon>
    </lineage>
</organism>
<evidence type="ECO:0000313" key="3">
    <source>
        <dbReference type="Proteomes" id="UP000595481"/>
    </source>
</evidence>
<reference evidence="2 3" key="1">
    <citation type="submission" date="2020-12" db="EMBL/GenBank/DDBJ databases">
        <title>FDA dAtabase for Regulatory Grade micrObial Sequences (FDA-ARGOS): Supporting development and validation of Infectious Disease Dx tests.</title>
        <authorList>
            <person name="Sproer C."/>
            <person name="Gronow S."/>
            <person name="Severitt S."/>
            <person name="Schroder I."/>
            <person name="Tallon L."/>
            <person name="Sadzewicz L."/>
            <person name="Zhao X."/>
            <person name="Boylan J."/>
            <person name="Ott S."/>
            <person name="Bowen H."/>
            <person name="Vavikolanu K."/>
            <person name="Mehta A."/>
            <person name="Aluvathingal J."/>
            <person name="Nadendla S."/>
            <person name="Lowell S."/>
            <person name="Myers T."/>
            <person name="Yan Y."/>
            <person name="Sichtig H."/>
        </authorList>
    </citation>
    <scope>NUCLEOTIDE SEQUENCE [LARGE SCALE GENOMIC DNA]</scope>
    <source>
        <strain evidence="2 3">FDAARGOS_986</strain>
    </source>
</reference>
<dbReference type="EMBL" id="CP066092">
    <property type="protein sequence ID" value="QQB18167.1"/>
    <property type="molecule type" value="Genomic_DNA"/>
</dbReference>
<evidence type="ECO:0000313" key="2">
    <source>
        <dbReference type="EMBL" id="QQB18167.1"/>
    </source>
</evidence>
<evidence type="ECO:0000259" key="1">
    <source>
        <dbReference type="Pfam" id="PF14511"/>
    </source>
</evidence>
<name>A0A7T4A6J2_AERJA</name>
<dbReference type="InterPro" id="IPR032793">
    <property type="entry name" value="RE_EcoO109IR"/>
</dbReference>
<dbReference type="CDD" id="cd22345">
    <property type="entry name" value="PDDEXK_nuclease"/>
    <property type="match status" value="1"/>
</dbReference>
<dbReference type="InterPro" id="IPR011335">
    <property type="entry name" value="Restrct_endonuc-II-like"/>
</dbReference>
<dbReference type="SUPFAM" id="SSF52980">
    <property type="entry name" value="Restriction endonuclease-like"/>
    <property type="match status" value="1"/>
</dbReference>
<dbReference type="Proteomes" id="UP000595481">
    <property type="component" value="Chromosome"/>
</dbReference>
<protein>
    <recommendedName>
        <fullName evidence="1">Type II restriction endonuclease EcoO109IR domain-containing protein</fullName>
    </recommendedName>
</protein>